<feature type="region of interest" description="Disordered" evidence="1">
    <location>
        <begin position="76"/>
        <end position="99"/>
    </location>
</feature>
<feature type="region of interest" description="Disordered" evidence="1">
    <location>
        <begin position="22"/>
        <end position="55"/>
    </location>
</feature>
<proteinExistence type="predicted"/>
<accession>A0AAD9EMZ8</accession>
<comment type="caution">
    <text evidence="2">The sequence shown here is derived from an EMBL/GenBank/DDBJ whole genome shotgun (WGS) entry which is preliminary data.</text>
</comment>
<name>A0AAD9EMZ8_9PEZI</name>
<gene>
    <name evidence="2" type="ORF">CCHR01_03980</name>
</gene>
<sequence length="137" mass="14727">MVPFFYCEFLHHAITTQHLLISTTPPSQSPSCSSSRLPPSSPSWPPPSPPLSPSVPLARVPATSVFPETRPLPLATALSGSSLPTAEAAPTPVSSLMSAPLTASAKRTRLRNRSTERMKTRCCVDGSRSERCRCSLR</sequence>
<evidence type="ECO:0000313" key="3">
    <source>
        <dbReference type="Proteomes" id="UP001243330"/>
    </source>
</evidence>
<protein>
    <submittedName>
        <fullName evidence="2">Uncharacterized protein</fullName>
    </submittedName>
</protein>
<dbReference type="AlphaFoldDB" id="A0AAD9EMZ8"/>
<feature type="compositionally biased region" description="Pro residues" evidence="1">
    <location>
        <begin position="39"/>
        <end position="53"/>
    </location>
</feature>
<feature type="compositionally biased region" description="Low complexity" evidence="1">
    <location>
        <begin position="22"/>
        <end position="38"/>
    </location>
</feature>
<organism evidence="2 3">
    <name type="scientific">Colletotrichum chrysophilum</name>
    <dbReference type="NCBI Taxonomy" id="1836956"/>
    <lineage>
        <taxon>Eukaryota</taxon>
        <taxon>Fungi</taxon>
        <taxon>Dikarya</taxon>
        <taxon>Ascomycota</taxon>
        <taxon>Pezizomycotina</taxon>
        <taxon>Sordariomycetes</taxon>
        <taxon>Hypocreomycetidae</taxon>
        <taxon>Glomerellales</taxon>
        <taxon>Glomerellaceae</taxon>
        <taxon>Colletotrichum</taxon>
        <taxon>Colletotrichum gloeosporioides species complex</taxon>
    </lineage>
</organism>
<reference evidence="2" key="1">
    <citation type="submission" date="2023-01" db="EMBL/GenBank/DDBJ databases">
        <title>Colletotrichum chrysophilum M932 genome sequence.</title>
        <authorList>
            <person name="Baroncelli R."/>
        </authorList>
    </citation>
    <scope>NUCLEOTIDE SEQUENCE</scope>
    <source>
        <strain evidence="2">M932</strain>
    </source>
</reference>
<dbReference type="EMBL" id="JAQOWY010000056">
    <property type="protein sequence ID" value="KAK1853352.1"/>
    <property type="molecule type" value="Genomic_DNA"/>
</dbReference>
<dbReference type="Proteomes" id="UP001243330">
    <property type="component" value="Unassembled WGS sequence"/>
</dbReference>
<evidence type="ECO:0000313" key="2">
    <source>
        <dbReference type="EMBL" id="KAK1853352.1"/>
    </source>
</evidence>
<keyword evidence="3" id="KW-1185">Reference proteome</keyword>
<evidence type="ECO:0000256" key="1">
    <source>
        <dbReference type="SAM" id="MobiDB-lite"/>
    </source>
</evidence>